<feature type="domain" description="Apple" evidence="1">
    <location>
        <begin position="4"/>
        <end position="38"/>
    </location>
</feature>
<dbReference type="Gene3D" id="2.40.100.10">
    <property type="entry name" value="Cyclophilin-like"/>
    <property type="match status" value="1"/>
</dbReference>
<accession>A0A1Y5IBM2</accession>
<dbReference type="eggNOG" id="ENOG502QQWW">
    <property type="taxonomic scope" value="Eukaryota"/>
</dbReference>
<organism evidence="2">
    <name type="scientific">Ostreococcus tauri</name>
    <name type="common">Marine green alga</name>
    <dbReference type="NCBI Taxonomy" id="70448"/>
    <lineage>
        <taxon>Eukaryota</taxon>
        <taxon>Viridiplantae</taxon>
        <taxon>Chlorophyta</taxon>
        <taxon>Mamiellophyceae</taxon>
        <taxon>Mamiellales</taxon>
        <taxon>Bathycoccaceae</taxon>
        <taxon>Ostreococcus</taxon>
    </lineage>
</organism>
<dbReference type="PANTHER" id="PTHR46873:SF1">
    <property type="entry name" value="EXPRESSED PROTEIN"/>
    <property type="match status" value="1"/>
</dbReference>
<dbReference type="InterPro" id="IPR003609">
    <property type="entry name" value="Pan_app"/>
</dbReference>
<evidence type="ECO:0000259" key="1">
    <source>
        <dbReference type="Pfam" id="PF14295"/>
    </source>
</evidence>
<dbReference type="PANTHER" id="PTHR46873">
    <property type="entry name" value="EXPRESSED PROTEIN"/>
    <property type="match status" value="1"/>
</dbReference>
<dbReference type="SUPFAM" id="SSF50891">
    <property type="entry name" value="Cyclophilin-like"/>
    <property type="match status" value="1"/>
</dbReference>
<dbReference type="AlphaFoldDB" id="A0A1Y5IBM2"/>
<dbReference type="Pfam" id="PF14295">
    <property type="entry name" value="PAN_4"/>
    <property type="match status" value="1"/>
</dbReference>
<feature type="non-terminal residue" evidence="2">
    <location>
        <position position="1"/>
    </location>
</feature>
<name>A0A1Y5IBM2_OSTTA</name>
<dbReference type="EMBL" id="KZ155780">
    <property type="protein sequence ID" value="OUS46881.1"/>
    <property type="molecule type" value="Genomic_DNA"/>
</dbReference>
<reference evidence="2" key="1">
    <citation type="submission" date="2017-04" db="EMBL/GenBank/DDBJ databases">
        <title>Population genomics of picophytoplankton unveils novel chromosome hypervariability.</title>
        <authorList>
            <consortium name="DOE Joint Genome Institute"/>
            <person name="Blanc-Mathieu R."/>
            <person name="Krasovec M."/>
            <person name="Hebrard M."/>
            <person name="Yau S."/>
            <person name="Desgranges E."/>
            <person name="Martin J."/>
            <person name="Schackwitz W."/>
            <person name="Kuo A."/>
            <person name="Salin G."/>
            <person name="Donnadieu C."/>
            <person name="Desdevises Y."/>
            <person name="Sanchez-Ferandin S."/>
            <person name="Moreau H."/>
            <person name="Rivals E."/>
            <person name="Grigoriev I.V."/>
            <person name="Grimsley N."/>
            <person name="Eyre-Walker A."/>
            <person name="Piganeau G."/>
        </authorList>
    </citation>
    <scope>NUCLEOTIDE SEQUENCE [LARGE SCALE GENOMIC DNA]</scope>
    <source>
        <strain evidence="2">RCC 1115</strain>
    </source>
</reference>
<proteinExistence type="predicted"/>
<dbReference type="Proteomes" id="UP000195557">
    <property type="component" value="Unassembled WGS sequence"/>
</dbReference>
<evidence type="ECO:0000313" key="2">
    <source>
        <dbReference type="EMBL" id="OUS46881.1"/>
    </source>
</evidence>
<dbReference type="InterPro" id="IPR029000">
    <property type="entry name" value="Cyclophilin-like_dom_sf"/>
</dbReference>
<sequence>VGFETVSAEACARACAETRGCNVWVRARDAEAGACWLKRVERASDRPRVMSEGVRCAWTSGRIDKDYAREAREILKESDAAASADAVTLTVAGFGDVALTLEPTWHEPSVEFLRALASNANSCDGSCEIYRVEPGFLVQGTLRSYDVASNSATEPGPRLMERGDVGWAGEGPGPDWFVYLGARPAAHFGTRHTVFARVADEASFSVLERVVSAPSSTPGGPNTMRFIDQRPKLQVRFKTRIAPS</sequence>
<gene>
    <name evidence="2" type="ORF">BE221DRAFT_191370</name>
</gene>
<protein>
    <recommendedName>
        <fullName evidence="1">Apple domain-containing protein</fullName>
    </recommendedName>
</protein>
<dbReference type="Gene3D" id="3.50.4.10">
    <property type="entry name" value="Hepatocyte Growth Factor"/>
    <property type="match status" value="1"/>
</dbReference>